<reference evidence="4" key="3">
    <citation type="submission" date="2020-05" db="EMBL/GenBank/DDBJ databases">
        <title>Complete genome sequence of Bradyrhizobium diazoefficiens XF8 isolated from soybean nodule.</title>
        <authorList>
            <person name="Noda R."/>
            <person name="Kakizaki K."/>
            <person name="Minamisawa K."/>
        </authorList>
    </citation>
    <scope>NUCLEOTIDE SEQUENCE</scope>
    <source>
        <strain evidence="4">XF8</strain>
    </source>
</reference>
<name>A0A809Y797_9BRAD</name>
<evidence type="ECO:0000313" key="4">
    <source>
        <dbReference type="EMBL" id="BCE71087.1"/>
    </source>
</evidence>
<feature type="region of interest" description="Disordered" evidence="1">
    <location>
        <begin position="54"/>
        <end position="81"/>
    </location>
</feature>
<dbReference type="AlphaFoldDB" id="A0A809Y797"/>
<dbReference type="RefSeq" id="WP_162603474.1">
    <property type="nucleotide sequence ID" value="NZ_AP022639.1"/>
</dbReference>
<reference evidence="2" key="1">
    <citation type="submission" date="2020-05" db="EMBL/GenBank/DDBJ databases">
        <title>Complete genome sequence of Bradyrhizobium diazoefficiens XF2 isolated from soybean nodule.</title>
        <authorList>
            <person name="Noda R."/>
            <person name="Kakizaki K."/>
            <person name="Minamisawa K."/>
        </authorList>
    </citation>
    <scope>NUCLEOTIDE SEQUENCE</scope>
    <source>
        <strain evidence="2">XF2</strain>
    </source>
</reference>
<evidence type="ECO:0000313" key="3">
    <source>
        <dbReference type="EMBL" id="BCE36162.1"/>
    </source>
</evidence>
<evidence type="ECO:0000313" key="5">
    <source>
        <dbReference type="EMBL" id="BCE79767.1"/>
    </source>
</evidence>
<dbReference type="EMBL" id="AP023093">
    <property type="protein sequence ID" value="BCE36162.1"/>
    <property type="molecule type" value="Genomic_DNA"/>
</dbReference>
<evidence type="ECO:0000256" key="1">
    <source>
        <dbReference type="SAM" id="MobiDB-lite"/>
    </source>
</evidence>
<dbReference type="EMBL" id="AP023098">
    <property type="protein sequence ID" value="BCE79767.1"/>
    <property type="molecule type" value="Genomic_DNA"/>
</dbReference>
<evidence type="ECO:0000313" key="2">
    <source>
        <dbReference type="EMBL" id="BCE27396.1"/>
    </source>
</evidence>
<feature type="region of interest" description="Disordered" evidence="1">
    <location>
        <begin position="1"/>
        <end position="27"/>
    </location>
</feature>
<accession>A0A809Y797</accession>
<dbReference type="EMBL" id="AP023097">
    <property type="protein sequence ID" value="BCE71087.1"/>
    <property type="molecule type" value="Genomic_DNA"/>
</dbReference>
<sequence length="104" mass="10876">MAVRKTTLLNGAPKRPHTNGPHPGMTHQAVVAGQNVTVRGASPTQVGNILRGDQVHQPSRGKALDQVGVNPGTRSRRNDSSAGIVMPAAMVNRAAPGAVRSRRC</sequence>
<dbReference type="EMBL" id="AP023092">
    <property type="protein sequence ID" value="BCE27396.1"/>
    <property type="molecule type" value="Genomic_DNA"/>
</dbReference>
<reference evidence="3" key="2">
    <citation type="submission" date="2020-05" db="EMBL/GenBank/DDBJ databases">
        <title>Complete genome sequence of Bradyrhizobium diazoefficiens XF3 isolated from soybean nodule.</title>
        <authorList>
            <person name="Noda R."/>
            <person name="Kakizaki K."/>
            <person name="Minamisawa K."/>
        </authorList>
    </citation>
    <scope>NUCLEOTIDE SEQUENCE</scope>
    <source>
        <strain evidence="3">XF3</strain>
    </source>
</reference>
<organism evidence="3">
    <name type="scientific">Bradyrhizobium diazoefficiens</name>
    <dbReference type="NCBI Taxonomy" id="1355477"/>
    <lineage>
        <taxon>Bacteria</taxon>
        <taxon>Pseudomonadati</taxon>
        <taxon>Pseudomonadota</taxon>
        <taxon>Alphaproteobacteria</taxon>
        <taxon>Hyphomicrobiales</taxon>
        <taxon>Nitrobacteraceae</taxon>
        <taxon>Bradyrhizobium</taxon>
    </lineage>
</organism>
<gene>
    <name evidence="2" type="ORF">XF2B_11650</name>
    <name evidence="3" type="ORF">XF3B_11930</name>
    <name evidence="4" type="ORF">XF8B_11980</name>
    <name evidence="5" type="ORF">XF9B_11880</name>
</gene>
<reference evidence="5" key="4">
    <citation type="submission" date="2020-05" db="EMBL/GenBank/DDBJ databases">
        <title>Complete genome sequence of Bradyrhizobium diazoefficiens XF9 isolated from soybean nodule.</title>
        <authorList>
            <person name="Noda R."/>
            <person name="Kakizaki K."/>
            <person name="Minamisawa K."/>
        </authorList>
    </citation>
    <scope>NUCLEOTIDE SEQUENCE</scope>
    <source>
        <strain evidence="5">XF9</strain>
    </source>
</reference>
<protein>
    <submittedName>
        <fullName evidence="3">Uncharacterized protein</fullName>
    </submittedName>
</protein>
<proteinExistence type="predicted"/>